<protein>
    <submittedName>
        <fullName evidence="1">Uncharacterized protein</fullName>
    </submittedName>
</protein>
<organism evidence="1">
    <name type="scientific">Anguilla anguilla</name>
    <name type="common">European freshwater eel</name>
    <name type="synonym">Muraena anguilla</name>
    <dbReference type="NCBI Taxonomy" id="7936"/>
    <lineage>
        <taxon>Eukaryota</taxon>
        <taxon>Metazoa</taxon>
        <taxon>Chordata</taxon>
        <taxon>Craniata</taxon>
        <taxon>Vertebrata</taxon>
        <taxon>Euteleostomi</taxon>
        <taxon>Actinopterygii</taxon>
        <taxon>Neopterygii</taxon>
        <taxon>Teleostei</taxon>
        <taxon>Anguilliformes</taxon>
        <taxon>Anguillidae</taxon>
        <taxon>Anguilla</taxon>
    </lineage>
</organism>
<name>A0A0E9W319_ANGAN</name>
<evidence type="ECO:0000313" key="1">
    <source>
        <dbReference type="EMBL" id="JAH83970.1"/>
    </source>
</evidence>
<accession>A0A0E9W319</accession>
<reference evidence="1" key="1">
    <citation type="submission" date="2014-11" db="EMBL/GenBank/DDBJ databases">
        <authorList>
            <person name="Amaro Gonzalez C."/>
        </authorList>
    </citation>
    <scope>NUCLEOTIDE SEQUENCE</scope>
</reference>
<reference evidence="1" key="2">
    <citation type="journal article" date="2015" name="Fish Shellfish Immunol.">
        <title>Early steps in the European eel (Anguilla anguilla)-Vibrio vulnificus interaction in the gills: Role of the RtxA13 toxin.</title>
        <authorList>
            <person name="Callol A."/>
            <person name="Pajuelo D."/>
            <person name="Ebbesson L."/>
            <person name="Teles M."/>
            <person name="MacKenzie S."/>
            <person name="Amaro C."/>
        </authorList>
    </citation>
    <scope>NUCLEOTIDE SEQUENCE</scope>
</reference>
<sequence>MFSAADTIFPTLTTTVFLSKNLKSSFRCESAAPDLPVLLLAQWAGQC</sequence>
<proteinExistence type="predicted"/>
<dbReference type="AlphaFoldDB" id="A0A0E9W319"/>
<dbReference type="EMBL" id="GBXM01024607">
    <property type="protein sequence ID" value="JAH83970.1"/>
    <property type="molecule type" value="Transcribed_RNA"/>
</dbReference>